<feature type="compositionally biased region" description="Basic and acidic residues" evidence="1">
    <location>
        <begin position="263"/>
        <end position="277"/>
    </location>
</feature>
<accession>A0A9P5ZQN6</accession>
<proteinExistence type="predicted"/>
<feature type="compositionally biased region" description="Low complexity" evidence="1">
    <location>
        <begin position="289"/>
        <end position="298"/>
    </location>
</feature>
<feature type="compositionally biased region" description="Gly residues" evidence="1">
    <location>
        <begin position="64"/>
        <end position="74"/>
    </location>
</feature>
<organism evidence="2 3">
    <name type="scientific">Pleurotus eryngii</name>
    <name type="common">Boletus of the steppes</name>
    <dbReference type="NCBI Taxonomy" id="5323"/>
    <lineage>
        <taxon>Eukaryota</taxon>
        <taxon>Fungi</taxon>
        <taxon>Dikarya</taxon>
        <taxon>Basidiomycota</taxon>
        <taxon>Agaricomycotina</taxon>
        <taxon>Agaricomycetes</taxon>
        <taxon>Agaricomycetidae</taxon>
        <taxon>Agaricales</taxon>
        <taxon>Pleurotineae</taxon>
        <taxon>Pleurotaceae</taxon>
        <taxon>Pleurotus</taxon>
    </lineage>
</organism>
<dbReference type="EMBL" id="MU154637">
    <property type="protein sequence ID" value="KAF9490604.1"/>
    <property type="molecule type" value="Genomic_DNA"/>
</dbReference>
<dbReference type="Proteomes" id="UP000807025">
    <property type="component" value="Unassembled WGS sequence"/>
</dbReference>
<dbReference type="AlphaFoldDB" id="A0A9P5ZQN6"/>
<evidence type="ECO:0000313" key="3">
    <source>
        <dbReference type="Proteomes" id="UP000807025"/>
    </source>
</evidence>
<name>A0A9P5ZQN6_PLEER</name>
<evidence type="ECO:0000313" key="2">
    <source>
        <dbReference type="EMBL" id="KAF9490604.1"/>
    </source>
</evidence>
<gene>
    <name evidence="2" type="ORF">BDN71DRAFT_1434548</name>
</gene>
<reference evidence="2" key="1">
    <citation type="submission" date="2020-11" db="EMBL/GenBank/DDBJ databases">
        <authorList>
            <consortium name="DOE Joint Genome Institute"/>
            <person name="Ahrendt S."/>
            <person name="Riley R."/>
            <person name="Andreopoulos W."/>
            <person name="Labutti K."/>
            <person name="Pangilinan J."/>
            <person name="Ruiz-Duenas F.J."/>
            <person name="Barrasa J.M."/>
            <person name="Sanchez-Garcia M."/>
            <person name="Camarero S."/>
            <person name="Miyauchi S."/>
            <person name="Serrano A."/>
            <person name="Linde D."/>
            <person name="Babiker R."/>
            <person name="Drula E."/>
            <person name="Ayuso-Fernandez I."/>
            <person name="Pacheco R."/>
            <person name="Padilla G."/>
            <person name="Ferreira P."/>
            <person name="Barriuso J."/>
            <person name="Kellner H."/>
            <person name="Castanera R."/>
            <person name="Alfaro M."/>
            <person name="Ramirez L."/>
            <person name="Pisabarro A.G."/>
            <person name="Kuo A."/>
            <person name="Tritt A."/>
            <person name="Lipzen A."/>
            <person name="He G."/>
            <person name="Yan M."/>
            <person name="Ng V."/>
            <person name="Cullen D."/>
            <person name="Martin F."/>
            <person name="Rosso M.-N."/>
            <person name="Henrissat B."/>
            <person name="Hibbett D."/>
            <person name="Martinez A.T."/>
            <person name="Grigoriev I.V."/>
        </authorList>
    </citation>
    <scope>NUCLEOTIDE SEQUENCE</scope>
    <source>
        <strain evidence="2">ATCC 90797</strain>
    </source>
</reference>
<keyword evidence="3" id="KW-1185">Reference proteome</keyword>
<comment type="caution">
    <text evidence="2">The sequence shown here is derived from an EMBL/GenBank/DDBJ whole genome shotgun (WGS) entry which is preliminary data.</text>
</comment>
<feature type="region of interest" description="Disordered" evidence="1">
    <location>
        <begin position="231"/>
        <end position="309"/>
    </location>
</feature>
<evidence type="ECO:0000256" key="1">
    <source>
        <dbReference type="SAM" id="MobiDB-lite"/>
    </source>
</evidence>
<sequence length="407" mass="43826">MRRDTLAIPVYKLKSLCVYKVLGRMMQLEGPGQPALSSSALPHNGAALKHPWWLASVDPPGIGSEGRGVGGGDGDGGRDDSSDVDVLSSCIESPTLPLLFKQLLADEEHFNFHYWLPKVGVGDFWIRTLVPVKQISVRQRTKESEEVVSNASLSAYRSNQGQLHYRKTWVQGHPQAGGESVALADLTSADHNADNKAARAVAKKNMTLTFKILKKSGVGVASLPHSVEADLKDNLNSGDKEEPALVKDKGKGKARNLHNLSAESDKESDADADVGDKENDDEDVDEEAAGAAKGEVAGVGDGSDEDDEGNATIMDVDVIITPHKPAKCDASQSPLTGKHTTPILQILTRKFPSVTESAISVFDVDGEWEVAGPFTLALKDDMDVTWDNDFKLFMLLKSLSTSASEHF</sequence>
<feature type="compositionally biased region" description="Acidic residues" evidence="1">
    <location>
        <begin position="278"/>
        <end position="288"/>
    </location>
</feature>
<feature type="compositionally biased region" description="Basic and acidic residues" evidence="1">
    <location>
        <begin position="231"/>
        <end position="251"/>
    </location>
</feature>
<protein>
    <submittedName>
        <fullName evidence="2">Uncharacterized protein</fullName>
    </submittedName>
</protein>
<feature type="region of interest" description="Disordered" evidence="1">
    <location>
        <begin position="64"/>
        <end position="84"/>
    </location>
</feature>